<proteinExistence type="predicted"/>
<keyword evidence="2" id="KW-0238">DNA-binding</keyword>
<evidence type="ECO:0000313" key="6">
    <source>
        <dbReference type="Proteomes" id="UP000031408"/>
    </source>
</evidence>
<keyword evidence="1" id="KW-0805">Transcription regulation</keyword>
<gene>
    <name evidence="5" type="ORF">OI18_16310</name>
</gene>
<dbReference type="InterPro" id="IPR050204">
    <property type="entry name" value="AraC_XylS_family_regulators"/>
</dbReference>
<feature type="domain" description="HTH araC/xylS-type" evidence="4">
    <location>
        <begin position="163"/>
        <end position="261"/>
    </location>
</feature>
<dbReference type="SMART" id="SM00342">
    <property type="entry name" value="HTH_ARAC"/>
    <property type="match status" value="1"/>
</dbReference>
<dbReference type="Pfam" id="PF12833">
    <property type="entry name" value="HTH_18"/>
    <property type="match status" value="1"/>
</dbReference>
<comment type="caution">
    <text evidence="5">The sequence shown here is derived from an EMBL/GenBank/DDBJ whole genome shotgun (WGS) entry which is preliminary data.</text>
</comment>
<evidence type="ECO:0000256" key="1">
    <source>
        <dbReference type="ARBA" id="ARBA00023015"/>
    </source>
</evidence>
<accession>A0A0C1L299</accession>
<keyword evidence="3" id="KW-0804">Transcription</keyword>
<reference evidence="5 6" key="1">
    <citation type="submission" date="2014-11" db="EMBL/GenBank/DDBJ databases">
        <title>Genome sequence of Flavihumibacter solisilvae 3-3.</title>
        <authorList>
            <person name="Zhou G."/>
            <person name="Li M."/>
            <person name="Wang G."/>
        </authorList>
    </citation>
    <scope>NUCLEOTIDE SEQUENCE [LARGE SCALE GENOMIC DNA]</scope>
    <source>
        <strain evidence="5 6">3-3</strain>
    </source>
</reference>
<organism evidence="5 6">
    <name type="scientific">Flavihumibacter solisilvae</name>
    <dbReference type="NCBI Taxonomy" id="1349421"/>
    <lineage>
        <taxon>Bacteria</taxon>
        <taxon>Pseudomonadati</taxon>
        <taxon>Bacteroidota</taxon>
        <taxon>Chitinophagia</taxon>
        <taxon>Chitinophagales</taxon>
        <taxon>Chitinophagaceae</taxon>
        <taxon>Flavihumibacter</taxon>
    </lineage>
</organism>
<dbReference type="PANTHER" id="PTHR46796:SF13">
    <property type="entry name" value="HTH-TYPE TRANSCRIPTIONAL ACTIVATOR RHAS"/>
    <property type="match status" value="1"/>
</dbReference>
<dbReference type="InterPro" id="IPR046532">
    <property type="entry name" value="DUF6597"/>
</dbReference>
<dbReference type="RefSeq" id="WP_039141756.1">
    <property type="nucleotide sequence ID" value="NZ_JSVC01000018.1"/>
</dbReference>
<name>A0A0C1L299_9BACT</name>
<dbReference type="Gene3D" id="1.10.10.60">
    <property type="entry name" value="Homeodomain-like"/>
    <property type="match status" value="1"/>
</dbReference>
<evidence type="ECO:0000313" key="5">
    <source>
        <dbReference type="EMBL" id="KIC93731.1"/>
    </source>
</evidence>
<protein>
    <recommendedName>
        <fullName evidence="4">HTH araC/xylS-type domain-containing protein</fullName>
    </recommendedName>
</protein>
<dbReference type="SUPFAM" id="SSF46689">
    <property type="entry name" value="Homeodomain-like"/>
    <property type="match status" value="1"/>
</dbReference>
<dbReference type="Pfam" id="PF20240">
    <property type="entry name" value="DUF6597"/>
    <property type="match status" value="1"/>
</dbReference>
<dbReference type="AlphaFoldDB" id="A0A0C1L299"/>
<dbReference type="InterPro" id="IPR018060">
    <property type="entry name" value="HTH_AraC"/>
</dbReference>
<sequence>MDVKIYIPHPALQEYVLNISTVNVLLPEGIKDVVTPYPPTPFQSLIFYCNQPISMNRIGNPRFEEQPLAVVIGPQVSRVNIKVHSQLSAIRVDFLPGGMYRMLGIPMHELFDGGFDASLFFGAEMSRLNEQLRHTSNLEEGKGIVEKFLLNKATCLKQTLPFDSAMQILLNNNGNVTIDKIASLSCLSLKQFERKCKERIGMNPKTYARILKFSKAYRLHEAFPQLSWTKIAYEAGYYDQMHMIKDFKAFAGVNPSVIEEQLTYTPIRMQKDLQY</sequence>
<dbReference type="InterPro" id="IPR009057">
    <property type="entry name" value="Homeodomain-like_sf"/>
</dbReference>
<dbReference type="Proteomes" id="UP000031408">
    <property type="component" value="Unassembled WGS sequence"/>
</dbReference>
<dbReference type="EMBL" id="JSVC01000018">
    <property type="protein sequence ID" value="KIC93731.1"/>
    <property type="molecule type" value="Genomic_DNA"/>
</dbReference>
<evidence type="ECO:0000256" key="2">
    <source>
        <dbReference type="ARBA" id="ARBA00023125"/>
    </source>
</evidence>
<dbReference type="GO" id="GO:0043565">
    <property type="term" value="F:sequence-specific DNA binding"/>
    <property type="evidence" value="ECO:0007669"/>
    <property type="project" value="InterPro"/>
</dbReference>
<evidence type="ECO:0000256" key="3">
    <source>
        <dbReference type="ARBA" id="ARBA00023163"/>
    </source>
</evidence>
<dbReference type="PROSITE" id="PS01124">
    <property type="entry name" value="HTH_ARAC_FAMILY_2"/>
    <property type="match status" value="1"/>
</dbReference>
<dbReference type="GO" id="GO:0003700">
    <property type="term" value="F:DNA-binding transcription factor activity"/>
    <property type="evidence" value="ECO:0007669"/>
    <property type="project" value="InterPro"/>
</dbReference>
<keyword evidence="6" id="KW-1185">Reference proteome</keyword>
<evidence type="ECO:0000259" key="4">
    <source>
        <dbReference type="PROSITE" id="PS01124"/>
    </source>
</evidence>
<dbReference type="STRING" id="1349421.OI18_16310"/>
<dbReference type="PANTHER" id="PTHR46796">
    <property type="entry name" value="HTH-TYPE TRANSCRIPTIONAL ACTIVATOR RHAS-RELATED"/>
    <property type="match status" value="1"/>
</dbReference>